<evidence type="ECO:0000313" key="6">
    <source>
        <dbReference type="Proteomes" id="UP000003457"/>
    </source>
</evidence>
<evidence type="ECO:0000256" key="1">
    <source>
        <dbReference type="ARBA" id="ARBA00023015"/>
    </source>
</evidence>
<keyword evidence="3" id="KW-0804">Transcription</keyword>
<keyword evidence="2" id="KW-0238">DNA-binding</keyword>
<organism evidence="5 6">
    <name type="scientific">Bifidobacterium dentium JCVIHMP022</name>
    <dbReference type="NCBI Taxonomy" id="553191"/>
    <lineage>
        <taxon>Bacteria</taxon>
        <taxon>Bacillati</taxon>
        <taxon>Actinomycetota</taxon>
        <taxon>Actinomycetes</taxon>
        <taxon>Bifidobacteriales</taxon>
        <taxon>Bifidobacteriaceae</taxon>
        <taxon>Bifidobacterium</taxon>
    </lineage>
</organism>
<evidence type="ECO:0000313" key="5">
    <source>
        <dbReference type="EMBL" id="EFO77306.1"/>
    </source>
</evidence>
<dbReference type="InterPro" id="IPR000843">
    <property type="entry name" value="HTH_LacI"/>
</dbReference>
<protein>
    <submittedName>
        <fullName evidence="5">Transcriptional regulator, LacI family</fullName>
    </submittedName>
</protein>
<sequence>MKGQEMNNGLDHKATLKDIATKVGVSVTAASLVLNNRRVRISKEKRDRILQVAKQLDYRPNQVARNLAAGESRLIALIVPSIENLFFASLAKRLECECANDGYSLVVAVSEESRAKEHAVMNRLSALGVDGVFLVAARESYEAERELRKDAERVMCPVVLMDRLFSSSWCDGLAFDGYLGGRQASQRLVDAGHRRIGCVTDEADGEGLGVRTRGFVDVLQESGIGFDPALWVRGDYRFSSGYMAADRLIDMGVTAVFCGNDLMAAGFIQRVTERGLCVPADISVVGFDDVLEYYGLFRAVTSVAQDISQLAKRGWGKMREYIELLDSDDVGGCPWLENHHAELLKPHLVEHGTISDIAM</sequence>
<accession>A0AB72Z055</accession>
<proteinExistence type="predicted"/>
<dbReference type="CDD" id="cd06267">
    <property type="entry name" value="PBP1_LacI_sugar_binding-like"/>
    <property type="match status" value="1"/>
</dbReference>
<reference evidence="5 6" key="1">
    <citation type="submission" date="2010-10" db="EMBL/GenBank/DDBJ databases">
        <authorList>
            <person name="Durkin A.S."/>
            <person name="Madupu R."/>
            <person name="Torralba M."/>
            <person name="Gillis M."/>
            <person name="Methe B."/>
            <person name="Sutton G."/>
            <person name="Nelson K.E."/>
        </authorList>
    </citation>
    <scope>NUCLEOTIDE SEQUENCE [LARGE SCALE GENOMIC DNA]</scope>
    <source>
        <strain evidence="5 6">JCVIHMP022</strain>
    </source>
</reference>
<dbReference type="Pfam" id="PF13377">
    <property type="entry name" value="Peripla_BP_3"/>
    <property type="match status" value="1"/>
</dbReference>
<dbReference type="InterPro" id="IPR010982">
    <property type="entry name" value="Lambda_DNA-bd_dom_sf"/>
</dbReference>
<dbReference type="InterPro" id="IPR028082">
    <property type="entry name" value="Peripla_BP_I"/>
</dbReference>
<dbReference type="CDD" id="cd01392">
    <property type="entry name" value="HTH_LacI"/>
    <property type="match status" value="1"/>
</dbReference>
<feature type="domain" description="HTH lacI-type" evidence="4">
    <location>
        <begin position="14"/>
        <end position="69"/>
    </location>
</feature>
<dbReference type="InterPro" id="IPR046335">
    <property type="entry name" value="LacI/GalR-like_sensor"/>
</dbReference>
<dbReference type="GO" id="GO:0003700">
    <property type="term" value="F:DNA-binding transcription factor activity"/>
    <property type="evidence" value="ECO:0007669"/>
    <property type="project" value="TreeGrafter"/>
</dbReference>
<dbReference type="AlphaFoldDB" id="A0AB72Z055"/>
<name>A0AB72Z055_9BIFI</name>
<comment type="caution">
    <text evidence="5">The sequence shown here is derived from an EMBL/GenBank/DDBJ whole genome shotgun (WGS) entry which is preliminary data.</text>
</comment>
<dbReference type="GO" id="GO:0000976">
    <property type="term" value="F:transcription cis-regulatory region binding"/>
    <property type="evidence" value="ECO:0007669"/>
    <property type="project" value="TreeGrafter"/>
</dbReference>
<dbReference type="SUPFAM" id="SSF47413">
    <property type="entry name" value="lambda repressor-like DNA-binding domains"/>
    <property type="match status" value="1"/>
</dbReference>
<evidence type="ECO:0000256" key="3">
    <source>
        <dbReference type="ARBA" id="ARBA00023163"/>
    </source>
</evidence>
<dbReference type="PANTHER" id="PTHR30146:SF109">
    <property type="entry name" value="HTH-TYPE TRANSCRIPTIONAL REGULATOR GALS"/>
    <property type="match status" value="1"/>
</dbReference>
<dbReference type="Pfam" id="PF00356">
    <property type="entry name" value="LacI"/>
    <property type="match status" value="1"/>
</dbReference>
<gene>
    <name evidence="5" type="ORF">HMPREF9003_1639</name>
</gene>
<evidence type="ECO:0000259" key="4">
    <source>
        <dbReference type="PROSITE" id="PS50932"/>
    </source>
</evidence>
<evidence type="ECO:0000256" key="2">
    <source>
        <dbReference type="ARBA" id="ARBA00023125"/>
    </source>
</evidence>
<dbReference type="Gene3D" id="1.10.260.40">
    <property type="entry name" value="lambda repressor-like DNA-binding domains"/>
    <property type="match status" value="1"/>
</dbReference>
<dbReference type="SMART" id="SM00354">
    <property type="entry name" value="HTH_LACI"/>
    <property type="match status" value="1"/>
</dbReference>
<dbReference type="Gene3D" id="3.40.50.2300">
    <property type="match status" value="2"/>
</dbReference>
<dbReference type="PROSITE" id="PS50932">
    <property type="entry name" value="HTH_LACI_2"/>
    <property type="match status" value="1"/>
</dbReference>
<dbReference type="PANTHER" id="PTHR30146">
    <property type="entry name" value="LACI-RELATED TRANSCRIPTIONAL REPRESSOR"/>
    <property type="match status" value="1"/>
</dbReference>
<keyword evidence="1" id="KW-0805">Transcription regulation</keyword>
<dbReference type="Proteomes" id="UP000003457">
    <property type="component" value="Unassembled WGS sequence"/>
</dbReference>
<dbReference type="EMBL" id="AEHJ01000029">
    <property type="protein sequence ID" value="EFO77306.1"/>
    <property type="molecule type" value="Genomic_DNA"/>
</dbReference>
<dbReference type="SUPFAM" id="SSF53822">
    <property type="entry name" value="Periplasmic binding protein-like I"/>
    <property type="match status" value="1"/>
</dbReference>